<keyword evidence="5" id="KW-0418">Kinase</keyword>
<dbReference type="PANTHER" id="PTHR24416">
    <property type="entry name" value="TYROSINE-PROTEIN KINASE RECEPTOR"/>
    <property type="match status" value="1"/>
</dbReference>
<keyword evidence="7" id="KW-0829">Tyrosine-protein kinase</keyword>
<dbReference type="GO" id="GO:0005524">
    <property type="term" value="F:ATP binding"/>
    <property type="evidence" value="ECO:0007669"/>
    <property type="project" value="UniProtKB-UniRule"/>
</dbReference>
<dbReference type="PROSITE" id="PS00107">
    <property type="entry name" value="PROTEIN_KINASE_ATP"/>
    <property type="match status" value="1"/>
</dbReference>
<evidence type="ECO:0000256" key="5">
    <source>
        <dbReference type="ARBA" id="ARBA00022777"/>
    </source>
</evidence>
<dbReference type="InterPro" id="IPR001245">
    <property type="entry name" value="Ser-Thr/Tyr_kinase_cat_dom"/>
</dbReference>
<keyword evidence="9" id="KW-0479">Metal-binding</keyword>
<dbReference type="CDD" id="cd00192">
    <property type="entry name" value="PTKc"/>
    <property type="match status" value="1"/>
</dbReference>
<dbReference type="OrthoDB" id="546826at2759"/>
<dbReference type="AlphaFoldDB" id="V3ZTY3"/>
<keyword evidence="4 8" id="KW-0547">Nucleotide-binding</keyword>
<dbReference type="Gene3D" id="1.10.510.10">
    <property type="entry name" value="Transferase(Phosphotransferase) domain 1"/>
    <property type="match status" value="1"/>
</dbReference>
<dbReference type="Gene3D" id="3.30.200.20">
    <property type="entry name" value="Phosphorylase Kinase, domain 1"/>
    <property type="match status" value="1"/>
</dbReference>
<dbReference type="PRINTS" id="PR00109">
    <property type="entry name" value="TYRKINASE"/>
</dbReference>
<evidence type="ECO:0000256" key="1">
    <source>
        <dbReference type="ARBA" id="ARBA00004167"/>
    </source>
</evidence>
<dbReference type="GO" id="GO:0004714">
    <property type="term" value="F:transmembrane receptor protein tyrosine kinase activity"/>
    <property type="evidence" value="ECO:0007669"/>
    <property type="project" value="TreeGrafter"/>
</dbReference>
<dbReference type="PANTHER" id="PTHR24416:SF564">
    <property type="entry name" value="MACROPHAGE-STIMULATING PROTEIN RECEPTOR"/>
    <property type="match status" value="1"/>
</dbReference>
<organism evidence="12 13">
    <name type="scientific">Lottia gigantea</name>
    <name type="common">Giant owl limpet</name>
    <dbReference type="NCBI Taxonomy" id="225164"/>
    <lineage>
        <taxon>Eukaryota</taxon>
        <taxon>Metazoa</taxon>
        <taxon>Spiralia</taxon>
        <taxon>Lophotrochozoa</taxon>
        <taxon>Mollusca</taxon>
        <taxon>Gastropoda</taxon>
        <taxon>Patellogastropoda</taxon>
        <taxon>Lottioidea</taxon>
        <taxon>Lottiidae</taxon>
        <taxon>Lottia</taxon>
    </lineage>
</organism>
<dbReference type="GeneID" id="20252067"/>
<evidence type="ECO:0000256" key="3">
    <source>
        <dbReference type="ARBA" id="ARBA00022679"/>
    </source>
</evidence>
<dbReference type="STRING" id="225164.V3ZTY3"/>
<dbReference type="GO" id="GO:0007399">
    <property type="term" value="P:nervous system development"/>
    <property type="evidence" value="ECO:0007669"/>
    <property type="project" value="TreeGrafter"/>
</dbReference>
<dbReference type="PROSITE" id="PS50011">
    <property type="entry name" value="PROTEIN_KINASE_DOM"/>
    <property type="match status" value="1"/>
</dbReference>
<evidence type="ECO:0000256" key="8">
    <source>
        <dbReference type="PIRSR" id="PIRSR000615-2"/>
    </source>
</evidence>
<evidence type="ECO:0000256" key="2">
    <source>
        <dbReference type="ARBA" id="ARBA00022553"/>
    </source>
</evidence>
<dbReference type="GO" id="GO:0007169">
    <property type="term" value="P:cell surface receptor protein tyrosine kinase signaling pathway"/>
    <property type="evidence" value="ECO:0007669"/>
    <property type="project" value="TreeGrafter"/>
</dbReference>
<evidence type="ECO:0000256" key="7">
    <source>
        <dbReference type="ARBA" id="ARBA00023137"/>
    </source>
</evidence>
<feature type="non-terminal residue" evidence="12">
    <location>
        <position position="1"/>
    </location>
</feature>
<feature type="binding site" evidence="10">
    <location>
        <position position="48"/>
    </location>
    <ligand>
        <name>ATP</name>
        <dbReference type="ChEBI" id="CHEBI:30616"/>
    </ligand>
</feature>
<evidence type="ECO:0000313" key="13">
    <source>
        <dbReference type="Proteomes" id="UP000030746"/>
    </source>
</evidence>
<dbReference type="Proteomes" id="UP000030746">
    <property type="component" value="Unassembled WGS sequence"/>
</dbReference>
<keyword evidence="6 8" id="KW-0067">ATP-binding</keyword>
<dbReference type="SUPFAM" id="SSF56112">
    <property type="entry name" value="Protein kinase-like (PK-like)"/>
    <property type="match status" value="1"/>
</dbReference>
<comment type="subcellular location">
    <subcellularLocation>
        <location evidence="1">Membrane</location>
        <topology evidence="1">Single-pass membrane protein</topology>
    </subcellularLocation>
</comment>
<name>V3ZTY3_LOTGI</name>
<gene>
    <name evidence="12" type="ORF">LOTGIDRAFT_73042</name>
</gene>
<dbReference type="InterPro" id="IPR011009">
    <property type="entry name" value="Kinase-like_dom_sf"/>
</dbReference>
<dbReference type="GO" id="GO:0016477">
    <property type="term" value="P:cell migration"/>
    <property type="evidence" value="ECO:0007669"/>
    <property type="project" value="TreeGrafter"/>
</dbReference>
<dbReference type="RefSeq" id="XP_009064904.1">
    <property type="nucleotide sequence ID" value="XM_009066656.1"/>
</dbReference>
<evidence type="ECO:0000256" key="6">
    <source>
        <dbReference type="ARBA" id="ARBA00022840"/>
    </source>
</evidence>
<evidence type="ECO:0000313" key="12">
    <source>
        <dbReference type="EMBL" id="ESO84361.1"/>
    </source>
</evidence>
<dbReference type="EMBL" id="KB203534">
    <property type="protein sequence ID" value="ESO84361.1"/>
    <property type="molecule type" value="Genomic_DNA"/>
</dbReference>
<dbReference type="PIRSF" id="PIRSF000615">
    <property type="entry name" value="TyrPK_CSF1-R"/>
    <property type="match status" value="1"/>
</dbReference>
<proteinExistence type="predicted"/>
<dbReference type="GO" id="GO:0046872">
    <property type="term" value="F:metal ion binding"/>
    <property type="evidence" value="ECO:0007669"/>
    <property type="project" value="UniProtKB-KW"/>
</dbReference>
<dbReference type="KEGG" id="lgi:LOTGIDRAFT_73042"/>
<evidence type="ECO:0000256" key="4">
    <source>
        <dbReference type="ARBA" id="ARBA00022741"/>
    </source>
</evidence>
<dbReference type="OMA" id="FGLQACK"/>
<dbReference type="GO" id="GO:0043235">
    <property type="term" value="C:receptor complex"/>
    <property type="evidence" value="ECO:0007669"/>
    <property type="project" value="TreeGrafter"/>
</dbReference>
<evidence type="ECO:0000256" key="10">
    <source>
        <dbReference type="PROSITE-ProRule" id="PRU10141"/>
    </source>
</evidence>
<dbReference type="Pfam" id="PF07714">
    <property type="entry name" value="PK_Tyr_Ser-Thr"/>
    <property type="match status" value="1"/>
</dbReference>
<dbReference type="InterPro" id="IPR050122">
    <property type="entry name" value="RTK"/>
</dbReference>
<feature type="binding site" evidence="8">
    <location>
        <position position="147"/>
    </location>
    <ligand>
        <name>ATP</name>
        <dbReference type="ChEBI" id="CHEBI:30616"/>
    </ligand>
</feature>
<feature type="binding site" evidence="9">
    <location>
        <position position="148"/>
    </location>
    <ligand>
        <name>Mg(2+)</name>
        <dbReference type="ChEBI" id="CHEBI:18420"/>
    </ligand>
</feature>
<keyword evidence="9" id="KW-0460">Magnesium</keyword>
<evidence type="ECO:0000256" key="9">
    <source>
        <dbReference type="PIRSR" id="PIRSR000615-3"/>
    </source>
</evidence>
<keyword evidence="3" id="KW-0808">Transferase</keyword>
<dbReference type="FunFam" id="1.10.510.10:FF:000554">
    <property type="entry name" value="Predicted protein"/>
    <property type="match status" value="1"/>
</dbReference>
<sequence length="268" mass="30381">VRQNITALLVPRSKLDVGELIGKGNFGAVYKAQYQRSPDEKQVQVAVKTLQCKGNDSETIQTFLQDTVVLKDLQHPNILPLVGVCVTVSDDPLIIMPFMATEDLKSYIREPSKNLTVLELLDFASQIVKGMVYLEDVKVIHRNLAARNCIVSEDKKIQLTDCGITKTLFNKDYYTSTDSVGKSLMKWLAPETIENFVFSHKSDVWAYGVVLWELLTRGVTPYPDVDSNDLVQYLDDGKRMKKPKQCTQPIYDIMLKCWSQAPNERPTF</sequence>
<dbReference type="CTD" id="20252067"/>
<keyword evidence="13" id="KW-1185">Reference proteome</keyword>
<evidence type="ECO:0000259" key="11">
    <source>
        <dbReference type="PROSITE" id="PS50011"/>
    </source>
</evidence>
<dbReference type="InterPro" id="IPR017441">
    <property type="entry name" value="Protein_kinase_ATP_BS"/>
</dbReference>
<dbReference type="GO" id="GO:0005886">
    <property type="term" value="C:plasma membrane"/>
    <property type="evidence" value="ECO:0007669"/>
    <property type="project" value="TreeGrafter"/>
</dbReference>
<dbReference type="InterPro" id="IPR000719">
    <property type="entry name" value="Prot_kinase_dom"/>
</dbReference>
<feature type="domain" description="Protein kinase" evidence="11">
    <location>
        <begin position="15"/>
        <end position="268"/>
    </location>
</feature>
<feature type="non-terminal residue" evidence="12">
    <location>
        <position position="268"/>
    </location>
</feature>
<protein>
    <recommendedName>
        <fullName evidence="11">Protein kinase domain-containing protein</fullName>
    </recommendedName>
</protein>
<keyword evidence="2" id="KW-0597">Phosphoprotein</keyword>
<accession>V3ZTY3</accession>
<feature type="binding site" evidence="9">
    <location>
        <position position="161"/>
    </location>
    <ligand>
        <name>Mg(2+)</name>
        <dbReference type="ChEBI" id="CHEBI:18420"/>
    </ligand>
</feature>
<dbReference type="HOGENOM" id="CLU_000288_7_40_1"/>
<reference evidence="12 13" key="1">
    <citation type="journal article" date="2013" name="Nature">
        <title>Insights into bilaterian evolution from three spiralian genomes.</title>
        <authorList>
            <person name="Simakov O."/>
            <person name="Marletaz F."/>
            <person name="Cho S.J."/>
            <person name="Edsinger-Gonzales E."/>
            <person name="Havlak P."/>
            <person name="Hellsten U."/>
            <person name="Kuo D.H."/>
            <person name="Larsson T."/>
            <person name="Lv J."/>
            <person name="Arendt D."/>
            <person name="Savage R."/>
            <person name="Osoegawa K."/>
            <person name="de Jong P."/>
            <person name="Grimwood J."/>
            <person name="Chapman J.A."/>
            <person name="Shapiro H."/>
            <person name="Aerts A."/>
            <person name="Otillar R.P."/>
            <person name="Terry A.Y."/>
            <person name="Boore J.L."/>
            <person name="Grigoriev I.V."/>
            <person name="Lindberg D.R."/>
            <person name="Seaver E.C."/>
            <person name="Weisblat D.A."/>
            <person name="Putnam N.H."/>
            <person name="Rokhsar D.S."/>
        </authorList>
    </citation>
    <scope>NUCLEOTIDE SEQUENCE [LARGE SCALE GENOMIC DNA]</scope>
</reference>